<feature type="compositionally biased region" description="Basic and acidic residues" evidence="1">
    <location>
        <begin position="161"/>
        <end position="170"/>
    </location>
</feature>
<feature type="region of interest" description="Disordered" evidence="1">
    <location>
        <begin position="77"/>
        <end position="170"/>
    </location>
</feature>
<evidence type="ECO:0000313" key="4">
    <source>
        <dbReference type="Proteomes" id="UP000325780"/>
    </source>
</evidence>
<dbReference type="EMBL" id="ML742053">
    <property type="protein sequence ID" value="KAE8152426.1"/>
    <property type="molecule type" value="Genomic_DNA"/>
</dbReference>
<gene>
    <name evidence="3" type="ORF">BDV25DRAFT_137875</name>
</gene>
<feature type="domain" description="Myb-like DNA-binding" evidence="2">
    <location>
        <begin position="16"/>
        <end position="63"/>
    </location>
</feature>
<dbReference type="InterPro" id="IPR054505">
    <property type="entry name" value="Myb_DNA-bind_8"/>
</dbReference>
<name>A0A5N6U1G4_ASPAV</name>
<reference evidence="3 4" key="1">
    <citation type="submission" date="2019-04" db="EMBL/GenBank/DDBJ databases">
        <title>Friends and foes A comparative genomics study of 23 Aspergillus species from section Flavi.</title>
        <authorList>
            <consortium name="DOE Joint Genome Institute"/>
            <person name="Kjaerbolling I."/>
            <person name="Vesth T."/>
            <person name="Frisvad J.C."/>
            <person name="Nybo J.L."/>
            <person name="Theobald S."/>
            <person name="Kildgaard S."/>
            <person name="Isbrandt T."/>
            <person name="Kuo A."/>
            <person name="Sato A."/>
            <person name="Lyhne E.K."/>
            <person name="Kogle M.E."/>
            <person name="Wiebenga A."/>
            <person name="Kun R.S."/>
            <person name="Lubbers R.J."/>
            <person name="Makela M.R."/>
            <person name="Barry K."/>
            <person name="Chovatia M."/>
            <person name="Clum A."/>
            <person name="Daum C."/>
            <person name="Haridas S."/>
            <person name="He G."/>
            <person name="LaButti K."/>
            <person name="Lipzen A."/>
            <person name="Mondo S."/>
            <person name="Riley R."/>
            <person name="Salamov A."/>
            <person name="Simmons B.A."/>
            <person name="Magnuson J.K."/>
            <person name="Henrissat B."/>
            <person name="Mortensen U.H."/>
            <person name="Larsen T.O."/>
            <person name="Devries R.P."/>
            <person name="Grigoriev I.V."/>
            <person name="Machida M."/>
            <person name="Baker S.E."/>
            <person name="Andersen M.R."/>
        </authorList>
    </citation>
    <scope>NUCLEOTIDE SEQUENCE [LARGE SCALE GENOMIC DNA]</scope>
    <source>
        <strain evidence="3 4">IBT 18842</strain>
    </source>
</reference>
<dbReference type="Pfam" id="PF22980">
    <property type="entry name" value="Myb_DNA-bind_8"/>
    <property type="match status" value="1"/>
</dbReference>
<evidence type="ECO:0000259" key="2">
    <source>
        <dbReference type="Pfam" id="PF22980"/>
    </source>
</evidence>
<feature type="compositionally biased region" description="Polar residues" evidence="1">
    <location>
        <begin position="103"/>
        <end position="113"/>
    </location>
</feature>
<feature type="compositionally biased region" description="Basic residues" evidence="1">
    <location>
        <begin position="128"/>
        <end position="140"/>
    </location>
</feature>
<sequence>MSSNTNPTENGEISQADARFIFECLKHLDENRQVALPTVATALGYTNVASAANRFRSVRKRYGFEKLDATCTLKAPQTTTTPVDKSSAKAPRTGKKAGPQTDAVENSDSSSAETIIDPEAVAAAMAKRSPRKTPTPRKGAKLTSKPVSAVESASPKALGHVKSEGSNIEKDSIKQEGVKLEAIDRNLIEAVNIAMEGLEDGDQV</sequence>
<proteinExistence type="predicted"/>
<accession>A0A5N6U1G4</accession>
<keyword evidence="4" id="KW-1185">Reference proteome</keyword>
<dbReference type="OrthoDB" id="5421770at2759"/>
<dbReference type="Proteomes" id="UP000325780">
    <property type="component" value="Unassembled WGS sequence"/>
</dbReference>
<evidence type="ECO:0000256" key="1">
    <source>
        <dbReference type="SAM" id="MobiDB-lite"/>
    </source>
</evidence>
<protein>
    <recommendedName>
        <fullName evidence="2">Myb-like DNA-binding domain-containing protein</fullName>
    </recommendedName>
</protein>
<organism evidence="3 4">
    <name type="scientific">Aspergillus avenaceus</name>
    <dbReference type="NCBI Taxonomy" id="36643"/>
    <lineage>
        <taxon>Eukaryota</taxon>
        <taxon>Fungi</taxon>
        <taxon>Dikarya</taxon>
        <taxon>Ascomycota</taxon>
        <taxon>Pezizomycotina</taxon>
        <taxon>Eurotiomycetes</taxon>
        <taxon>Eurotiomycetidae</taxon>
        <taxon>Eurotiales</taxon>
        <taxon>Aspergillaceae</taxon>
        <taxon>Aspergillus</taxon>
        <taxon>Aspergillus subgen. Circumdati</taxon>
    </lineage>
</organism>
<evidence type="ECO:0000313" key="3">
    <source>
        <dbReference type="EMBL" id="KAE8152426.1"/>
    </source>
</evidence>
<dbReference type="AlphaFoldDB" id="A0A5N6U1G4"/>